<sequence length="132" mass="14459">MSALMSATEPLLDKPSDMADVSDIFWASFSKTKQNEVVAMKLLDLAARLVEAVNYYLAPTLAKLQAQEAARVAGMEIHKELELDRTSQEIMLNIPNSIRGIAAFAQMGGDLAADGLLVRQLLQHIQDSELSE</sequence>
<accession>K9UEA9</accession>
<proteinExistence type="predicted"/>
<dbReference type="KEGG" id="cmp:Cha6605_1353"/>
<dbReference type="AlphaFoldDB" id="K9UEA9"/>
<name>K9UEA9_CHAP6</name>
<dbReference type="EMBL" id="CP003600">
    <property type="protein sequence ID" value="AFY92539.1"/>
    <property type="molecule type" value="Genomic_DNA"/>
</dbReference>
<gene>
    <name evidence="1" type="ORF">Cha6605_1353</name>
</gene>
<evidence type="ECO:0000313" key="2">
    <source>
        <dbReference type="Proteomes" id="UP000010366"/>
    </source>
</evidence>
<organism evidence="1 2">
    <name type="scientific">Chamaesiphon minutus (strain ATCC 27169 / PCC 6605)</name>
    <dbReference type="NCBI Taxonomy" id="1173020"/>
    <lineage>
        <taxon>Bacteria</taxon>
        <taxon>Bacillati</taxon>
        <taxon>Cyanobacteriota</taxon>
        <taxon>Cyanophyceae</taxon>
        <taxon>Gomontiellales</taxon>
        <taxon>Chamaesiphonaceae</taxon>
        <taxon>Chamaesiphon</taxon>
    </lineage>
</organism>
<keyword evidence="2" id="KW-1185">Reference proteome</keyword>
<protein>
    <submittedName>
        <fullName evidence="1">Uncharacterized protein</fullName>
    </submittedName>
</protein>
<dbReference type="Proteomes" id="UP000010366">
    <property type="component" value="Chromosome"/>
</dbReference>
<dbReference type="HOGENOM" id="CLU_1913338_0_0_3"/>
<evidence type="ECO:0000313" key="1">
    <source>
        <dbReference type="EMBL" id="AFY92539.1"/>
    </source>
</evidence>
<reference evidence="1 2" key="1">
    <citation type="submission" date="2012-05" db="EMBL/GenBank/DDBJ databases">
        <title>Finished chromosome of genome of Chamaesiphon sp. PCC 6605.</title>
        <authorList>
            <consortium name="US DOE Joint Genome Institute"/>
            <person name="Gugger M."/>
            <person name="Coursin T."/>
            <person name="Rippka R."/>
            <person name="Tandeau De Marsac N."/>
            <person name="Huntemann M."/>
            <person name="Wei C.-L."/>
            <person name="Han J."/>
            <person name="Detter J.C."/>
            <person name="Han C."/>
            <person name="Tapia R."/>
            <person name="Chen A."/>
            <person name="Kyrpides N."/>
            <person name="Mavromatis K."/>
            <person name="Markowitz V."/>
            <person name="Szeto E."/>
            <person name="Ivanova N."/>
            <person name="Pagani I."/>
            <person name="Pati A."/>
            <person name="Goodwin L."/>
            <person name="Nordberg H.P."/>
            <person name="Cantor M.N."/>
            <person name="Hua S.X."/>
            <person name="Woyke T."/>
            <person name="Kerfeld C.A."/>
        </authorList>
    </citation>
    <scope>NUCLEOTIDE SEQUENCE [LARGE SCALE GENOMIC DNA]</scope>
    <source>
        <strain evidence="2">ATCC 27169 / PCC 6605</strain>
    </source>
</reference>